<reference evidence="1 2" key="1">
    <citation type="submission" date="2022-01" db="EMBL/GenBank/DDBJ databases">
        <title>Alkalihalobacillus sp. EGI L200015, a novel bacterium isolated from a salt lake sediment.</title>
        <authorList>
            <person name="Gao L."/>
            <person name="Fang B.-Z."/>
            <person name="Li W.-J."/>
        </authorList>
    </citation>
    <scope>NUCLEOTIDE SEQUENCE [LARGE SCALE GENOMIC DNA]</scope>
    <source>
        <strain evidence="1 2">KCTC 12718</strain>
    </source>
</reference>
<sequence>MDQWISMLSEFGFPVVVTLYLLHRIESKLDSLNQSILNLPNHLKS</sequence>
<organism evidence="1 2">
    <name type="scientific">Pseudalkalibacillus berkeleyi</name>
    <dbReference type="NCBI Taxonomy" id="1069813"/>
    <lineage>
        <taxon>Bacteria</taxon>
        <taxon>Bacillati</taxon>
        <taxon>Bacillota</taxon>
        <taxon>Bacilli</taxon>
        <taxon>Bacillales</taxon>
        <taxon>Fictibacillaceae</taxon>
        <taxon>Pseudalkalibacillus</taxon>
    </lineage>
</organism>
<dbReference type="InterPro" id="IPR024419">
    <property type="entry name" value="YvrJ"/>
</dbReference>
<name>A0ABS9GYP8_9BACL</name>
<protein>
    <submittedName>
        <fullName evidence="1">YvrJ family protein</fullName>
    </submittedName>
</protein>
<dbReference type="EMBL" id="JAKIJS010000001">
    <property type="protein sequence ID" value="MCF6136815.1"/>
    <property type="molecule type" value="Genomic_DNA"/>
</dbReference>
<comment type="caution">
    <text evidence="1">The sequence shown here is derived from an EMBL/GenBank/DDBJ whole genome shotgun (WGS) entry which is preliminary data.</text>
</comment>
<dbReference type="RefSeq" id="WP_236331889.1">
    <property type="nucleotide sequence ID" value="NZ_JAKIJS010000001.1"/>
</dbReference>
<dbReference type="Pfam" id="PF12841">
    <property type="entry name" value="YvrJ"/>
    <property type="match status" value="1"/>
</dbReference>
<gene>
    <name evidence="1" type="ORF">L2716_03670</name>
</gene>
<keyword evidence="2" id="KW-1185">Reference proteome</keyword>
<evidence type="ECO:0000313" key="1">
    <source>
        <dbReference type="EMBL" id="MCF6136815.1"/>
    </source>
</evidence>
<dbReference type="Proteomes" id="UP001649381">
    <property type="component" value="Unassembled WGS sequence"/>
</dbReference>
<evidence type="ECO:0000313" key="2">
    <source>
        <dbReference type="Proteomes" id="UP001649381"/>
    </source>
</evidence>
<proteinExistence type="predicted"/>
<accession>A0ABS9GYP8</accession>